<keyword evidence="6" id="KW-1185">Reference proteome</keyword>
<reference evidence="6" key="1">
    <citation type="journal article" date="2019" name="Int. J. Syst. Evol. Microbiol.">
        <title>The Global Catalogue of Microorganisms (GCM) 10K type strain sequencing project: providing services to taxonomists for standard genome sequencing and annotation.</title>
        <authorList>
            <consortium name="The Broad Institute Genomics Platform"/>
            <consortium name="The Broad Institute Genome Sequencing Center for Infectious Disease"/>
            <person name="Wu L."/>
            <person name="Ma J."/>
        </authorList>
    </citation>
    <scope>NUCLEOTIDE SEQUENCE [LARGE SCALE GENOMIC DNA]</scope>
    <source>
        <strain evidence="6">CGMCC 4.1622</strain>
    </source>
</reference>
<feature type="region of interest" description="Disordered" evidence="2">
    <location>
        <begin position="957"/>
        <end position="1100"/>
    </location>
</feature>
<feature type="region of interest" description="Disordered" evidence="2">
    <location>
        <begin position="324"/>
        <end position="432"/>
    </location>
</feature>
<dbReference type="PANTHER" id="PTHR34700:SF4">
    <property type="entry name" value="PHAGE-LIKE ELEMENT PBSX PROTEIN XKDP"/>
    <property type="match status" value="1"/>
</dbReference>
<dbReference type="SUPFAM" id="SSF48452">
    <property type="entry name" value="TPR-like"/>
    <property type="match status" value="1"/>
</dbReference>
<evidence type="ECO:0000259" key="4">
    <source>
        <dbReference type="PROSITE" id="PS51782"/>
    </source>
</evidence>
<proteinExistence type="predicted"/>
<sequence length="1366" mass="140956">MAARGAHEQTRHPRPADGGGGYRHHLGGPGGPRRPVAAPPPRRRRSGGSLAAALAARLALLGLLAAVPALLLYGTLAVAGMGAPAEGGVVAALTGPDDGRLFLWALVAVGWLAWLCFAGSVLLEIPAQLRGRVARRLPALGWSQRLAAGLVGSVLALLPVAGSAFAATPERPQIAAAPAQVTARAELLALPAAAPATAPAAAEQQPAYTVRDTRPADSLWSIAERQLGSGERWVEIAKLNDGRVMDDAGLRFDADRPIQPGWRLLMPADAKADDARSGTPAALPAAAPTPAHSSVTVHDGDTLSAIAQRELGDAERWPQIFAANQGAQAPDGERLTDPDLVVPGMVLSLPGAPAAQPPAPAPTDPGQQPEQPAPATPAPSTPVPAASAPAPATPAPSGAATEQPSPSATAPSATPVGPVASATPQHTAPAAEPSDDYRIALAASTISVLLAAVMIGAVARRRTDQQRARRPRHRITMPAPSAARFEAELRARQDTEGLELLNRALRTLARNTVRGGKKLPALVAARVTPARTVELHLAAPAVPIAPFRAAHAPNVWWCPDDASDLLSAGQAAKHAAPYPALVTLGSSPDGSVVLADLETVRLVHLSGHPEDAEDVLRTLAVELAHSPLADRLHLHLVGVAADLPGFGPAAERIHHHASLEDALTALGPRTAKARATLVAADATSPRDARSLGRADDSWTPEIVLSAQPPTGTVPAELGRLLDGRPRTCLAVITRAPERGAGPVARWTLPSTGAATLPGLHLTVELQRMDREQYEHIGELVRSSADFAQHPAPDWTLEGPGEDLDPAELPLPVPVLATVGAAAEADEATTRLLARVIGTGASPFAGTAPTATPPPASAASRHIANALGLHAVNPGPAALPAALPPGVPAAVVPVRPAAAADGSGGADSLSAWARLASGFPLGEGAADAAPVAWAADPEPADAGPDGLRDESVRLDRATAQDSVESPLRPALPLGGTGPAATELPDLERESGYSVNGRSDTDTLPLTVQRPAAGPVEEPVAESVDDRAEDDTTPLPAVEAAPEPAPTPEPAPAVEPAPAFEPAPEPAPTHDQAPAPDPHATAAQTRPAPRPETAPARTDSDDLLAILRSPEAHTMRGAPRIRLLGPADVLGAAGSAEPSATARLTELAAYLALRPGTEHTVLDRDIHPGAAHLDPRATVERLAEPLPAKLVALSGWLGAATDGRPFLSAERAEAYTLAPTVTCDWDEFRSLYRRGMRSTSATADAALAHALALVRGAPFAETPAGAYGWAETERQDMLAAIVDTAHELAARRLQYGDHRTAEAAIFRALAVAPDVELLHRDLFYAYASAGAREQLVRAVNRLDALSRRTGRDLDPDTVALLRDLLTGE</sequence>
<dbReference type="Proteomes" id="UP001596066">
    <property type="component" value="Unassembled WGS sequence"/>
</dbReference>
<dbReference type="EMBL" id="JBHSOC010000085">
    <property type="protein sequence ID" value="MFC5645919.1"/>
    <property type="molecule type" value="Genomic_DNA"/>
</dbReference>
<evidence type="ECO:0000313" key="5">
    <source>
        <dbReference type="EMBL" id="MFC5645919.1"/>
    </source>
</evidence>
<dbReference type="Pfam" id="PF01476">
    <property type="entry name" value="LysM"/>
    <property type="match status" value="1"/>
</dbReference>
<dbReference type="SMART" id="SM01043">
    <property type="entry name" value="BTAD"/>
    <property type="match status" value="1"/>
</dbReference>
<feature type="transmembrane region" description="Helical" evidence="3">
    <location>
        <begin position="146"/>
        <end position="167"/>
    </location>
</feature>
<feature type="compositionally biased region" description="Pro residues" evidence="2">
    <location>
        <begin position="371"/>
        <end position="382"/>
    </location>
</feature>
<dbReference type="PANTHER" id="PTHR34700">
    <property type="entry name" value="POTASSIUM BINDING PROTEIN KBP"/>
    <property type="match status" value="1"/>
</dbReference>
<keyword evidence="1" id="KW-0902">Two-component regulatory system</keyword>
<dbReference type="InterPro" id="IPR011990">
    <property type="entry name" value="TPR-like_helical_dom_sf"/>
</dbReference>
<accession>A0ABW0VMD8</accession>
<name>A0ABW0VMD8_9ACTN</name>
<gene>
    <name evidence="5" type="ORF">ACFPZF_31780</name>
</gene>
<feature type="region of interest" description="Disordered" evidence="2">
    <location>
        <begin position="273"/>
        <end position="297"/>
    </location>
</feature>
<dbReference type="CDD" id="cd00118">
    <property type="entry name" value="LysM"/>
    <property type="match status" value="2"/>
</dbReference>
<protein>
    <submittedName>
        <fullName evidence="5">BTAD domain-containing putative transcriptional regulator</fullName>
    </submittedName>
</protein>
<dbReference type="InterPro" id="IPR052196">
    <property type="entry name" value="Bact_Kbp"/>
</dbReference>
<feature type="compositionally biased region" description="Pro residues" evidence="2">
    <location>
        <begin position="1041"/>
        <end position="1065"/>
    </location>
</feature>
<feature type="compositionally biased region" description="Low complexity" evidence="2">
    <location>
        <begin position="279"/>
        <end position="291"/>
    </location>
</feature>
<feature type="region of interest" description="Disordered" evidence="2">
    <location>
        <begin position="1"/>
        <end position="45"/>
    </location>
</feature>
<feature type="compositionally biased region" description="Gly residues" evidence="2">
    <location>
        <begin position="17"/>
        <end position="31"/>
    </location>
</feature>
<dbReference type="PROSITE" id="PS51782">
    <property type="entry name" value="LYSM"/>
    <property type="match status" value="1"/>
</dbReference>
<comment type="caution">
    <text evidence="5">The sequence shown here is derived from an EMBL/GenBank/DDBJ whole genome shotgun (WGS) entry which is preliminary data.</text>
</comment>
<dbReference type="Pfam" id="PF03704">
    <property type="entry name" value="BTAD"/>
    <property type="match status" value="1"/>
</dbReference>
<feature type="domain" description="LysM" evidence="4">
    <location>
        <begin position="293"/>
        <end position="349"/>
    </location>
</feature>
<evidence type="ECO:0000313" key="6">
    <source>
        <dbReference type="Proteomes" id="UP001596066"/>
    </source>
</evidence>
<evidence type="ECO:0000256" key="1">
    <source>
        <dbReference type="ARBA" id="ARBA00023012"/>
    </source>
</evidence>
<feature type="compositionally biased region" description="Low complexity" evidence="2">
    <location>
        <begin position="383"/>
        <end position="422"/>
    </location>
</feature>
<feature type="transmembrane region" description="Helical" evidence="3">
    <location>
        <begin position="50"/>
        <end position="81"/>
    </location>
</feature>
<dbReference type="InterPro" id="IPR005158">
    <property type="entry name" value="BTAD"/>
</dbReference>
<organism evidence="5 6">
    <name type="scientific">Kitasatospora cinereorecta</name>
    <dbReference type="NCBI Taxonomy" id="285560"/>
    <lineage>
        <taxon>Bacteria</taxon>
        <taxon>Bacillati</taxon>
        <taxon>Actinomycetota</taxon>
        <taxon>Actinomycetes</taxon>
        <taxon>Kitasatosporales</taxon>
        <taxon>Streptomycetaceae</taxon>
        <taxon>Kitasatospora</taxon>
    </lineage>
</organism>
<keyword evidence="3" id="KW-0472">Membrane</keyword>
<dbReference type="Gene3D" id="3.10.350.10">
    <property type="entry name" value="LysM domain"/>
    <property type="match status" value="2"/>
</dbReference>
<feature type="compositionally biased region" description="Low complexity" evidence="2">
    <location>
        <begin position="1078"/>
        <end position="1095"/>
    </location>
</feature>
<feature type="compositionally biased region" description="Polar residues" evidence="2">
    <location>
        <begin position="991"/>
        <end position="1004"/>
    </location>
</feature>
<feature type="compositionally biased region" description="Basic and acidic residues" evidence="2">
    <location>
        <begin position="1"/>
        <end position="15"/>
    </location>
</feature>
<keyword evidence="3" id="KW-0812">Transmembrane</keyword>
<dbReference type="InterPro" id="IPR018392">
    <property type="entry name" value="LysM"/>
</dbReference>
<evidence type="ECO:0000256" key="3">
    <source>
        <dbReference type="SAM" id="Phobius"/>
    </source>
</evidence>
<dbReference type="RefSeq" id="WP_380232248.1">
    <property type="nucleotide sequence ID" value="NZ_JBHSOC010000085.1"/>
</dbReference>
<keyword evidence="3" id="KW-1133">Transmembrane helix</keyword>
<dbReference type="InterPro" id="IPR036779">
    <property type="entry name" value="LysM_dom_sf"/>
</dbReference>
<evidence type="ECO:0000256" key="2">
    <source>
        <dbReference type="SAM" id="MobiDB-lite"/>
    </source>
</evidence>
<feature type="compositionally biased region" description="Low complexity" evidence="2">
    <location>
        <begin position="1031"/>
        <end position="1040"/>
    </location>
</feature>
<feature type="transmembrane region" description="Helical" evidence="3">
    <location>
        <begin position="101"/>
        <end position="125"/>
    </location>
</feature>